<feature type="transmembrane region" description="Helical" evidence="7">
    <location>
        <begin position="919"/>
        <end position="944"/>
    </location>
</feature>
<feature type="transmembrane region" description="Helical" evidence="7">
    <location>
        <begin position="462"/>
        <end position="489"/>
    </location>
</feature>
<feature type="transmembrane region" description="Helical" evidence="7">
    <location>
        <begin position="837"/>
        <end position="859"/>
    </location>
</feature>
<dbReference type="Proteomes" id="UP001150569">
    <property type="component" value="Unassembled WGS sequence"/>
</dbReference>
<dbReference type="Pfam" id="PF01594">
    <property type="entry name" value="AI-2E_transport"/>
    <property type="match status" value="1"/>
</dbReference>
<evidence type="ECO:0000256" key="6">
    <source>
        <dbReference type="SAM" id="MobiDB-lite"/>
    </source>
</evidence>
<accession>A0A9W8DZJ1</accession>
<dbReference type="InterPro" id="IPR002549">
    <property type="entry name" value="AI-2E-like"/>
</dbReference>
<name>A0A9W8DZJ1_9FUNG</name>
<evidence type="ECO:0000256" key="1">
    <source>
        <dbReference type="ARBA" id="ARBA00004141"/>
    </source>
</evidence>
<feature type="region of interest" description="Disordered" evidence="6">
    <location>
        <begin position="118"/>
        <end position="152"/>
    </location>
</feature>
<protein>
    <submittedName>
        <fullName evidence="8">Uncharacterized protein</fullName>
    </submittedName>
</protein>
<evidence type="ECO:0000313" key="9">
    <source>
        <dbReference type="Proteomes" id="UP001150569"/>
    </source>
</evidence>
<keyword evidence="3 7" id="KW-0812">Transmembrane</keyword>
<keyword evidence="9" id="KW-1185">Reference proteome</keyword>
<evidence type="ECO:0000256" key="5">
    <source>
        <dbReference type="ARBA" id="ARBA00023136"/>
    </source>
</evidence>
<evidence type="ECO:0000256" key="2">
    <source>
        <dbReference type="ARBA" id="ARBA00009773"/>
    </source>
</evidence>
<feature type="transmembrane region" description="Helical" evidence="7">
    <location>
        <begin position="956"/>
        <end position="981"/>
    </location>
</feature>
<dbReference type="EMBL" id="JANBPT010000002">
    <property type="protein sequence ID" value="KAJ1930698.1"/>
    <property type="molecule type" value="Genomic_DNA"/>
</dbReference>
<dbReference type="GO" id="GO:0016020">
    <property type="term" value="C:membrane"/>
    <property type="evidence" value="ECO:0007669"/>
    <property type="project" value="UniProtKB-SubCell"/>
</dbReference>
<dbReference type="PANTHER" id="PTHR21716">
    <property type="entry name" value="TRANSMEMBRANE PROTEIN"/>
    <property type="match status" value="1"/>
</dbReference>
<comment type="subcellular location">
    <subcellularLocation>
        <location evidence="1">Membrane</location>
        <topology evidence="1">Multi-pass membrane protein</topology>
    </subcellularLocation>
</comment>
<gene>
    <name evidence="8" type="ORF">IWQ60_000096</name>
</gene>
<evidence type="ECO:0000256" key="4">
    <source>
        <dbReference type="ARBA" id="ARBA00022989"/>
    </source>
</evidence>
<proteinExistence type="inferred from homology"/>
<keyword evidence="5 7" id="KW-0472">Membrane</keyword>
<evidence type="ECO:0000313" key="8">
    <source>
        <dbReference type="EMBL" id="KAJ1930698.1"/>
    </source>
</evidence>
<feature type="region of interest" description="Disordered" evidence="6">
    <location>
        <begin position="327"/>
        <end position="357"/>
    </location>
</feature>
<feature type="transmembrane region" description="Helical" evidence="7">
    <location>
        <begin position="987"/>
        <end position="1011"/>
    </location>
</feature>
<dbReference type="AlphaFoldDB" id="A0A9W8DZJ1"/>
<evidence type="ECO:0000256" key="3">
    <source>
        <dbReference type="ARBA" id="ARBA00022692"/>
    </source>
</evidence>
<comment type="similarity">
    <text evidence="2">Belongs to the autoinducer-2 exporter (AI-2E) (TC 2.A.86) family.</text>
</comment>
<reference evidence="8" key="1">
    <citation type="submission" date="2022-07" db="EMBL/GenBank/DDBJ databases">
        <title>Phylogenomic reconstructions and comparative analyses of Kickxellomycotina fungi.</title>
        <authorList>
            <person name="Reynolds N.K."/>
            <person name="Stajich J.E."/>
            <person name="Barry K."/>
            <person name="Grigoriev I.V."/>
            <person name="Crous P."/>
            <person name="Smith M.E."/>
        </authorList>
    </citation>
    <scope>NUCLEOTIDE SEQUENCE</scope>
    <source>
        <strain evidence="8">RSA 861</strain>
    </source>
</reference>
<feature type="transmembrane region" description="Helical" evidence="7">
    <location>
        <begin position="510"/>
        <end position="536"/>
    </location>
</feature>
<keyword evidence="4 7" id="KW-1133">Transmembrane helix</keyword>
<comment type="caution">
    <text evidence="8">The sequence shown here is derived from an EMBL/GenBank/DDBJ whole genome shotgun (WGS) entry which is preliminary data.</text>
</comment>
<sequence>MFASLRPYFSALFWAAAISVPLHSLKAAIVTHLRAELSTPGLALGPWLLRHHLRMLSAVLLGTRLSSLLALGFGEYVGLIDYLARVSPPKVLTVPTSAPDNDTDISPTGARCDTCAGWRERPRNTLPRSARKARPPKRKDNPVAQEEAMPRFGTAAFPASEFTISPRLFSSNPGSPPGSPTGPRSPLLAARRPLSPPFGLSSPTIKAPVSPVTLPGRSLESGPISPLTIDRVLGSNQACEVEPVGPTTSVSSSPPTRSASLLTVPKSPVPFQFAPSSSGVFSPAPPRPFHRPDAAYSVKRRFLDRISPIIFRAPNVPPFTFGDQFRVPDPGSHRPGRPAINNHAKSEGPTGSLDPQADSVDPKASWWWIAAVFRLCLLSLLAEAIQTGQIQAADLQTPALLVLGMLLGHIVLRGGLRLVRVYILAGDSDSGVSSGELSVAEFNLPVPAPPPVDSPVAKFRTRIWACAGFMVSMPYALLTHFLLACRLVIHSLGRVGAAVHRSLQRRLISSLNGLVAALLIGGVATVGTVALGFLVYKAAEETAQFLDDSYQFIRVVSTLSPGDRLDHRRHPWLASNLTGVSETLTHQLIALTLGLQGELSTWANAQLQEHYPGSNVTAAALFKRFRRQYLALKGEVSSPRPVSSGDQPHPVAAESVLDPADRDSHIMALKHLGSIIAGRPRLQATGLHLHEPSLPDATTPGDRTAATANPRTAWSSAPESISLSVPAAYGEGCAVCPVDSPFAPGAAACDPECHPPALTFLVQAFRARTWSSLLQPTLYPNALRELYTLTTSAVIAQHTHLLHLVADLHRAAITTVGRLGTEALRAFSASLLTLVRILSVGFDVLFRILLFFVTLYSLLVQDQSVLHSLGRVLVFIDREQHLRRAIERSIGGILLCSVQMAVFHSLFTWVTLRYWGIRALVYTCALASGAIAVVPVVNSWFVAVPPTLWLLAQGQFLTAGGLLGAHILVEWVVDPVFYAAIPDTNPFFAALAVLLGLWAFGPHGLLLGPLAMTCLPAAYKLLGQVIVGAN</sequence>
<dbReference type="PANTHER" id="PTHR21716:SF4">
    <property type="entry name" value="TRANSMEMBRANE PROTEIN 245"/>
    <property type="match status" value="1"/>
</dbReference>
<organism evidence="8 9">
    <name type="scientific">Tieghemiomyces parasiticus</name>
    <dbReference type="NCBI Taxonomy" id="78921"/>
    <lineage>
        <taxon>Eukaryota</taxon>
        <taxon>Fungi</taxon>
        <taxon>Fungi incertae sedis</taxon>
        <taxon>Zoopagomycota</taxon>
        <taxon>Kickxellomycotina</taxon>
        <taxon>Dimargaritomycetes</taxon>
        <taxon>Dimargaritales</taxon>
        <taxon>Dimargaritaceae</taxon>
        <taxon>Tieghemiomyces</taxon>
    </lineage>
</organism>
<feature type="compositionally biased region" description="Low complexity" evidence="6">
    <location>
        <begin position="181"/>
        <end position="193"/>
    </location>
</feature>
<dbReference type="OrthoDB" id="5598571at2759"/>
<evidence type="ECO:0000256" key="7">
    <source>
        <dbReference type="SAM" id="Phobius"/>
    </source>
</evidence>
<feature type="transmembrane region" description="Helical" evidence="7">
    <location>
        <begin position="890"/>
        <end position="907"/>
    </location>
</feature>
<feature type="region of interest" description="Disordered" evidence="6">
    <location>
        <begin position="165"/>
        <end position="205"/>
    </location>
</feature>